<protein>
    <recommendedName>
        <fullName evidence="4">EF-hand domain-containing protein</fullName>
    </recommendedName>
</protein>
<dbReference type="EMBL" id="JBGBPQ010000002">
    <property type="protein sequence ID" value="KAL1527544.1"/>
    <property type="molecule type" value="Genomic_DNA"/>
</dbReference>
<dbReference type="InterPro" id="IPR018247">
    <property type="entry name" value="EF_Hand_1_Ca_BS"/>
</dbReference>
<proteinExistence type="predicted"/>
<reference evidence="2 3" key="1">
    <citation type="journal article" date="2024" name="Science">
        <title>Giant polyketide synthase enzymes in the biosynthesis of giant marine polyether toxins.</title>
        <authorList>
            <person name="Fallon T.R."/>
            <person name="Shende V.V."/>
            <person name="Wierzbicki I.H."/>
            <person name="Pendleton A.L."/>
            <person name="Watervoot N.F."/>
            <person name="Auber R.P."/>
            <person name="Gonzalez D.J."/>
            <person name="Wisecaver J.H."/>
            <person name="Moore B.S."/>
        </authorList>
    </citation>
    <scope>NUCLEOTIDE SEQUENCE [LARGE SCALE GENOMIC DNA]</scope>
    <source>
        <strain evidence="2 3">12B1</strain>
    </source>
</reference>
<accession>A0AB34K590</accession>
<feature type="signal peptide" evidence="1">
    <location>
        <begin position="1"/>
        <end position="21"/>
    </location>
</feature>
<dbReference type="AlphaFoldDB" id="A0AB34K590"/>
<gene>
    <name evidence="2" type="ORF">AB1Y20_008933</name>
</gene>
<dbReference type="Proteomes" id="UP001515480">
    <property type="component" value="Unassembled WGS sequence"/>
</dbReference>
<keyword evidence="3" id="KW-1185">Reference proteome</keyword>
<organism evidence="2 3">
    <name type="scientific">Prymnesium parvum</name>
    <name type="common">Toxic golden alga</name>
    <dbReference type="NCBI Taxonomy" id="97485"/>
    <lineage>
        <taxon>Eukaryota</taxon>
        <taxon>Haptista</taxon>
        <taxon>Haptophyta</taxon>
        <taxon>Prymnesiophyceae</taxon>
        <taxon>Prymnesiales</taxon>
        <taxon>Prymnesiaceae</taxon>
        <taxon>Prymnesium</taxon>
    </lineage>
</organism>
<sequence length="426" mass="45191">MRPSTLPTLLLPLLLLPPTAASAPRRSSPPLPSPRRSLHHAAALGGRVGASLKARLDADADGHVSVDELEAALSRAFGGVARLAARLRRLLSRRRQLCLAVGGAAGLLYGAHLPHTILFLHVFSTSGWPLARGGVQRAADAYRKAKERMPRDLSKAQPLRDELHALADELAQLRSERKDPSRQEALLASMRAVRAQIDEAIAAAPHSARASLLLLAAADPRVLRDVALGLWSALTVSVAASSSAAARSLGIGMTVGEAVSSCATYFIEASDRLLRAATTNLPSEAAALSYFGPSLLASTLSTSVALASRSACCWLAFRLQHITVVFSSSVVCARVLVHAAHRSFTAVARRCSPPLDLDDDDAPSAESTRAFDAAVWVLAVSSFQAQRAGAFRLIPGTRVVLLPVFGFEALLRHLGCRLAARESTNY</sequence>
<keyword evidence="1" id="KW-0732">Signal</keyword>
<evidence type="ECO:0000313" key="2">
    <source>
        <dbReference type="EMBL" id="KAL1527544.1"/>
    </source>
</evidence>
<comment type="caution">
    <text evidence="2">The sequence shown here is derived from an EMBL/GenBank/DDBJ whole genome shotgun (WGS) entry which is preliminary data.</text>
</comment>
<dbReference type="PROSITE" id="PS00018">
    <property type="entry name" value="EF_HAND_1"/>
    <property type="match status" value="1"/>
</dbReference>
<feature type="chain" id="PRO_5044232921" description="EF-hand domain-containing protein" evidence="1">
    <location>
        <begin position="22"/>
        <end position="426"/>
    </location>
</feature>
<evidence type="ECO:0000256" key="1">
    <source>
        <dbReference type="SAM" id="SignalP"/>
    </source>
</evidence>
<evidence type="ECO:0000313" key="3">
    <source>
        <dbReference type="Proteomes" id="UP001515480"/>
    </source>
</evidence>
<evidence type="ECO:0008006" key="4">
    <source>
        <dbReference type="Google" id="ProtNLM"/>
    </source>
</evidence>
<name>A0AB34K590_PRYPA</name>